<protein>
    <recommendedName>
        <fullName evidence="5">Secreted protein</fullName>
    </recommendedName>
</protein>
<comment type="caution">
    <text evidence="3">The sequence shown here is derived from an EMBL/GenBank/DDBJ whole genome shotgun (WGS) entry which is preliminary data.</text>
</comment>
<dbReference type="EMBL" id="JAULSU010000006">
    <property type="protein sequence ID" value="KAK0613466.1"/>
    <property type="molecule type" value="Genomic_DNA"/>
</dbReference>
<evidence type="ECO:0008006" key="5">
    <source>
        <dbReference type="Google" id="ProtNLM"/>
    </source>
</evidence>
<evidence type="ECO:0000313" key="3">
    <source>
        <dbReference type="EMBL" id="KAK0613466.1"/>
    </source>
</evidence>
<dbReference type="Proteomes" id="UP001175000">
    <property type="component" value="Unassembled WGS sequence"/>
</dbReference>
<gene>
    <name evidence="3" type="ORF">B0T14DRAFT_279792</name>
</gene>
<evidence type="ECO:0000256" key="1">
    <source>
        <dbReference type="SAM" id="MobiDB-lite"/>
    </source>
</evidence>
<evidence type="ECO:0000256" key="2">
    <source>
        <dbReference type="SAM" id="SignalP"/>
    </source>
</evidence>
<accession>A0AA39WDM0</accession>
<dbReference type="AlphaFoldDB" id="A0AA39WDM0"/>
<feature type="region of interest" description="Disordered" evidence="1">
    <location>
        <begin position="106"/>
        <end position="133"/>
    </location>
</feature>
<organism evidence="3 4">
    <name type="scientific">Immersiella caudata</name>
    <dbReference type="NCBI Taxonomy" id="314043"/>
    <lineage>
        <taxon>Eukaryota</taxon>
        <taxon>Fungi</taxon>
        <taxon>Dikarya</taxon>
        <taxon>Ascomycota</taxon>
        <taxon>Pezizomycotina</taxon>
        <taxon>Sordariomycetes</taxon>
        <taxon>Sordariomycetidae</taxon>
        <taxon>Sordariales</taxon>
        <taxon>Lasiosphaeriaceae</taxon>
        <taxon>Immersiella</taxon>
    </lineage>
</organism>
<name>A0AA39WDM0_9PEZI</name>
<reference evidence="3" key="1">
    <citation type="submission" date="2023-06" db="EMBL/GenBank/DDBJ databases">
        <title>Genome-scale phylogeny and comparative genomics of the fungal order Sordariales.</title>
        <authorList>
            <consortium name="Lawrence Berkeley National Laboratory"/>
            <person name="Hensen N."/>
            <person name="Bonometti L."/>
            <person name="Westerberg I."/>
            <person name="Brannstrom I.O."/>
            <person name="Guillou S."/>
            <person name="Cros-Aarteil S."/>
            <person name="Calhoun S."/>
            <person name="Haridas S."/>
            <person name="Kuo A."/>
            <person name="Mondo S."/>
            <person name="Pangilinan J."/>
            <person name="Riley R."/>
            <person name="Labutti K."/>
            <person name="Andreopoulos B."/>
            <person name="Lipzen A."/>
            <person name="Chen C."/>
            <person name="Yanf M."/>
            <person name="Daum C."/>
            <person name="Ng V."/>
            <person name="Clum A."/>
            <person name="Steindorff A."/>
            <person name="Ohm R."/>
            <person name="Martin F."/>
            <person name="Silar P."/>
            <person name="Natvig D."/>
            <person name="Lalanne C."/>
            <person name="Gautier V."/>
            <person name="Ament-Velasquez S.L."/>
            <person name="Kruys A."/>
            <person name="Hutchinson M.I."/>
            <person name="Powell A.J."/>
            <person name="Barry K."/>
            <person name="Miller A.N."/>
            <person name="Grigoriev I.V."/>
            <person name="Debuchy R."/>
            <person name="Gladieux P."/>
            <person name="Thoren M.H."/>
            <person name="Johannesson H."/>
        </authorList>
    </citation>
    <scope>NUCLEOTIDE SEQUENCE</scope>
    <source>
        <strain evidence="3">CBS 606.72</strain>
    </source>
</reference>
<feature type="signal peptide" evidence="2">
    <location>
        <begin position="1"/>
        <end position="19"/>
    </location>
</feature>
<sequence length="133" mass="14690">MRRARSLLWLGVRIWGLVSHKTMFGWFPACPSSQLLALAVRICKTGHGWPRAAKPRCCTAHFGCTPATSSPMSCRGPNKMRALWSTMAGMPSQPVLFRELLQMAETGSEERRPMGQPSPRCPSAPPNQAELAR</sequence>
<proteinExistence type="predicted"/>
<feature type="chain" id="PRO_5041462234" description="Secreted protein" evidence="2">
    <location>
        <begin position="20"/>
        <end position="133"/>
    </location>
</feature>
<keyword evidence="4" id="KW-1185">Reference proteome</keyword>
<evidence type="ECO:0000313" key="4">
    <source>
        <dbReference type="Proteomes" id="UP001175000"/>
    </source>
</evidence>
<keyword evidence="2" id="KW-0732">Signal</keyword>